<name>A0AAN8KCG5_PATCE</name>
<dbReference type="SMART" id="SM00248">
    <property type="entry name" value="ANK"/>
    <property type="match status" value="7"/>
</dbReference>
<dbReference type="PROSITE" id="PS50088">
    <property type="entry name" value="ANK_REPEAT"/>
    <property type="match status" value="1"/>
</dbReference>
<evidence type="ECO:0000256" key="3">
    <source>
        <dbReference type="PROSITE-ProRule" id="PRU00023"/>
    </source>
</evidence>
<dbReference type="PROSITE" id="PS50297">
    <property type="entry name" value="ANK_REP_REGION"/>
    <property type="match status" value="1"/>
</dbReference>
<keyword evidence="2 3" id="KW-0040">ANK repeat</keyword>
<proteinExistence type="predicted"/>
<reference evidence="5 6" key="1">
    <citation type="submission" date="2024-01" db="EMBL/GenBank/DDBJ databases">
        <title>The genome of the rayed Mediterranean limpet Patella caerulea (Linnaeus, 1758).</title>
        <authorList>
            <person name="Anh-Thu Weber A."/>
            <person name="Halstead-Nussloch G."/>
        </authorList>
    </citation>
    <scope>NUCLEOTIDE SEQUENCE [LARGE SCALE GENOMIC DNA]</scope>
    <source>
        <strain evidence="5">AATW-2023a</strain>
        <tissue evidence="5">Whole specimen</tissue>
    </source>
</reference>
<gene>
    <name evidence="5" type="ORF">SNE40_002039</name>
</gene>
<feature type="domain" description="SOCS box" evidence="4">
    <location>
        <begin position="460"/>
        <end position="500"/>
    </location>
</feature>
<dbReference type="SMART" id="SM00969">
    <property type="entry name" value="SOCS_box"/>
    <property type="match status" value="1"/>
</dbReference>
<dbReference type="InterPro" id="IPR036770">
    <property type="entry name" value="Ankyrin_rpt-contain_sf"/>
</dbReference>
<dbReference type="AlphaFoldDB" id="A0AAN8KCG5"/>
<accession>A0AAN8KCG5</accession>
<dbReference type="GO" id="GO:0005829">
    <property type="term" value="C:cytosol"/>
    <property type="evidence" value="ECO:0007669"/>
    <property type="project" value="TreeGrafter"/>
</dbReference>
<evidence type="ECO:0000259" key="4">
    <source>
        <dbReference type="SMART" id="SM00969"/>
    </source>
</evidence>
<evidence type="ECO:0000313" key="5">
    <source>
        <dbReference type="EMBL" id="KAK6190104.1"/>
    </source>
</evidence>
<evidence type="ECO:0000256" key="2">
    <source>
        <dbReference type="ARBA" id="ARBA00023043"/>
    </source>
</evidence>
<dbReference type="Pfam" id="PF13637">
    <property type="entry name" value="Ank_4"/>
    <property type="match status" value="1"/>
</dbReference>
<dbReference type="GO" id="GO:0071356">
    <property type="term" value="P:cellular response to tumor necrosis factor"/>
    <property type="evidence" value="ECO:0007669"/>
    <property type="project" value="TreeGrafter"/>
</dbReference>
<protein>
    <recommendedName>
        <fullName evidence="4">SOCS box domain-containing protein</fullName>
    </recommendedName>
</protein>
<dbReference type="InterPro" id="IPR001496">
    <property type="entry name" value="SOCS_box"/>
</dbReference>
<keyword evidence="1" id="KW-0677">Repeat</keyword>
<dbReference type="Gene3D" id="1.25.40.20">
    <property type="entry name" value="Ankyrin repeat-containing domain"/>
    <property type="match status" value="3"/>
</dbReference>
<dbReference type="PANTHER" id="PTHR46680">
    <property type="entry name" value="NF-KAPPA-B INHIBITOR ALPHA"/>
    <property type="match status" value="1"/>
</dbReference>
<organism evidence="5 6">
    <name type="scientific">Patella caerulea</name>
    <name type="common">Rayed Mediterranean limpet</name>
    <dbReference type="NCBI Taxonomy" id="87958"/>
    <lineage>
        <taxon>Eukaryota</taxon>
        <taxon>Metazoa</taxon>
        <taxon>Spiralia</taxon>
        <taxon>Lophotrochozoa</taxon>
        <taxon>Mollusca</taxon>
        <taxon>Gastropoda</taxon>
        <taxon>Patellogastropoda</taxon>
        <taxon>Patelloidea</taxon>
        <taxon>Patellidae</taxon>
        <taxon>Patella</taxon>
    </lineage>
</organism>
<comment type="caution">
    <text evidence="5">The sequence shown here is derived from an EMBL/GenBank/DDBJ whole genome shotgun (WGS) entry which is preliminary data.</text>
</comment>
<sequence length="514" mass="58633">MTPMPVCDSVVTLTNALLRSCEDGDYHYIVSLLKRGANVEYSDSYGDTPLLKAIKNHHTNCVDVLLNNEYSPADTEHPNEITGDTPFTMAQNNLDIVRLLINRRCELNKTNQFKESALHLAVKVENLKVVKLLVSSGIDVAITNNNGETALHVAIILRNAAISSVLLSEQEHLDSHSAFLLDAVCDDEDSRKPDTFLQECMEYSVRYCVRTTVTLLIQHGTPVDASLLGYAYRDNDHVMVDTLIQAGLILNHHHPRFTPFIYFPLIYNDFERVAKYIKYVSPFAALEDGRSLLDVAYYVENCDMAEILLQNGHNLTFRNCLRALNLYGNYRYHLNKDSIIKIKHVIKYGIAHSYRRRTQFMPPQIQLKYHHEIDNYIFLYINVIYLMYVSNLINNHDLHHRLSQLPTAFNNQVNGHDLQNRASDMTQYPGLSRDMSVIREPLEELALGRLKALRELTLSPMSLLCITRNVICGSLGPPNMWFNIGLLPLPNTVKSFLRYDDILSDIDVLLGHSE</sequence>
<dbReference type="Proteomes" id="UP001347796">
    <property type="component" value="Unassembled WGS sequence"/>
</dbReference>
<evidence type="ECO:0000313" key="6">
    <source>
        <dbReference type="Proteomes" id="UP001347796"/>
    </source>
</evidence>
<dbReference type="PANTHER" id="PTHR46680:SF3">
    <property type="entry name" value="NF-KAPPA-B INHIBITOR CACTUS"/>
    <property type="match status" value="1"/>
</dbReference>
<feature type="repeat" description="ANK" evidence="3">
    <location>
        <begin position="113"/>
        <end position="145"/>
    </location>
</feature>
<evidence type="ECO:0000256" key="1">
    <source>
        <dbReference type="ARBA" id="ARBA00022737"/>
    </source>
</evidence>
<dbReference type="EMBL" id="JAZGQO010000002">
    <property type="protein sequence ID" value="KAK6190104.1"/>
    <property type="molecule type" value="Genomic_DNA"/>
</dbReference>
<dbReference type="Pfam" id="PF12796">
    <property type="entry name" value="Ank_2"/>
    <property type="match status" value="1"/>
</dbReference>
<dbReference type="InterPro" id="IPR002110">
    <property type="entry name" value="Ankyrin_rpt"/>
</dbReference>
<dbReference type="GO" id="GO:0051059">
    <property type="term" value="F:NF-kappaB binding"/>
    <property type="evidence" value="ECO:0007669"/>
    <property type="project" value="TreeGrafter"/>
</dbReference>
<dbReference type="InterPro" id="IPR051070">
    <property type="entry name" value="NF-kappa-B_inhibitor"/>
</dbReference>
<dbReference type="SUPFAM" id="SSF48403">
    <property type="entry name" value="Ankyrin repeat"/>
    <property type="match status" value="2"/>
</dbReference>
<keyword evidence="6" id="KW-1185">Reference proteome</keyword>